<dbReference type="InterPro" id="IPR011029">
    <property type="entry name" value="DEATH-like_dom_sf"/>
</dbReference>
<dbReference type="SUPFAM" id="SSF52129">
    <property type="entry name" value="Caspase-like"/>
    <property type="match status" value="1"/>
</dbReference>
<dbReference type="GO" id="GO:0005886">
    <property type="term" value="C:plasma membrane"/>
    <property type="evidence" value="ECO:0007669"/>
    <property type="project" value="TreeGrafter"/>
</dbReference>
<dbReference type="GO" id="GO:0042981">
    <property type="term" value="P:regulation of apoptotic process"/>
    <property type="evidence" value="ECO:0007669"/>
    <property type="project" value="InterPro"/>
</dbReference>
<organism evidence="5 6">
    <name type="scientific">Dreissena polymorpha</name>
    <name type="common">Zebra mussel</name>
    <name type="synonym">Mytilus polymorpha</name>
    <dbReference type="NCBI Taxonomy" id="45954"/>
    <lineage>
        <taxon>Eukaryota</taxon>
        <taxon>Metazoa</taxon>
        <taxon>Spiralia</taxon>
        <taxon>Lophotrochozoa</taxon>
        <taxon>Mollusca</taxon>
        <taxon>Bivalvia</taxon>
        <taxon>Autobranchia</taxon>
        <taxon>Heteroconchia</taxon>
        <taxon>Euheterodonta</taxon>
        <taxon>Imparidentia</taxon>
        <taxon>Neoheterodontei</taxon>
        <taxon>Myida</taxon>
        <taxon>Dreissenoidea</taxon>
        <taxon>Dreissenidae</taxon>
        <taxon>Dreissena</taxon>
    </lineage>
</organism>
<comment type="caution">
    <text evidence="5">The sequence shown here is derived from an EMBL/GenBank/DDBJ whole genome shotgun (WGS) entry which is preliminary data.</text>
</comment>
<dbReference type="InterPro" id="IPR000719">
    <property type="entry name" value="Prot_kinase_dom"/>
</dbReference>
<dbReference type="GO" id="GO:0005524">
    <property type="term" value="F:ATP binding"/>
    <property type="evidence" value="ECO:0007669"/>
    <property type="project" value="UniProtKB-KW"/>
</dbReference>
<evidence type="ECO:0000313" key="5">
    <source>
        <dbReference type="EMBL" id="KAH3888767.1"/>
    </source>
</evidence>
<dbReference type="AlphaFoldDB" id="A0A9D4S3P9"/>
<dbReference type="Gene3D" id="1.10.510.10">
    <property type="entry name" value="Transferase(Phosphotransferase) domain 1"/>
    <property type="match status" value="1"/>
</dbReference>
<dbReference type="EMBL" id="JAIWYP010000001">
    <property type="protein sequence ID" value="KAH3888767.1"/>
    <property type="molecule type" value="Genomic_DNA"/>
</dbReference>
<dbReference type="CDD" id="cd01671">
    <property type="entry name" value="CARD"/>
    <property type="match status" value="1"/>
</dbReference>
<gene>
    <name evidence="5" type="ORF">DPMN_012807</name>
</gene>
<accession>A0A9D4S3P9</accession>
<dbReference type="Gene3D" id="3.40.50.1460">
    <property type="match status" value="1"/>
</dbReference>
<dbReference type="InterPro" id="IPR001315">
    <property type="entry name" value="CARD"/>
</dbReference>
<proteinExistence type="predicted"/>
<dbReference type="InterPro" id="IPR011009">
    <property type="entry name" value="Kinase-like_dom_sf"/>
</dbReference>
<evidence type="ECO:0000256" key="2">
    <source>
        <dbReference type="ARBA" id="ARBA00022840"/>
    </source>
</evidence>
<protein>
    <submittedName>
        <fullName evidence="5">Uncharacterized protein</fullName>
    </submittedName>
</protein>
<feature type="domain" description="Protein kinase" evidence="3">
    <location>
        <begin position="190"/>
        <end position="482"/>
    </location>
</feature>
<dbReference type="InterPro" id="IPR008271">
    <property type="entry name" value="Ser/Thr_kinase_AS"/>
</dbReference>
<dbReference type="Proteomes" id="UP000828390">
    <property type="component" value="Unassembled WGS sequence"/>
</dbReference>
<evidence type="ECO:0000256" key="1">
    <source>
        <dbReference type="ARBA" id="ARBA00022741"/>
    </source>
</evidence>
<reference evidence="5" key="2">
    <citation type="submission" date="2020-11" db="EMBL/GenBank/DDBJ databases">
        <authorList>
            <person name="McCartney M.A."/>
            <person name="Auch B."/>
            <person name="Kono T."/>
            <person name="Mallez S."/>
            <person name="Becker A."/>
            <person name="Gohl D.M."/>
            <person name="Silverstein K.A.T."/>
            <person name="Koren S."/>
            <person name="Bechman K.B."/>
            <person name="Herman A."/>
            <person name="Abrahante J.E."/>
            <person name="Garbe J."/>
        </authorList>
    </citation>
    <scope>NUCLEOTIDE SEQUENCE</scope>
    <source>
        <strain evidence="5">Duluth1</strain>
        <tissue evidence="5">Whole animal</tissue>
    </source>
</reference>
<evidence type="ECO:0000313" key="6">
    <source>
        <dbReference type="Proteomes" id="UP000828390"/>
    </source>
</evidence>
<reference evidence="5" key="1">
    <citation type="journal article" date="2019" name="bioRxiv">
        <title>The Genome of the Zebra Mussel, Dreissena polymorpha: A Resource for Invasive Species Research.</title>
        <authorList>
            <person name="McCartney M.A."/>
            <person name="Auch B."/>
            <person name="Kono T."/>
            <person name="Mallez S."/>
            <person name="Zhang Y."/>
            <person name="Obille A."/>
            <person name="Becker A."/>
            <person name="Abrahante J.E."/>
            <person name="Garbe J."/>
            <person name="Badalamenti J.P."/>
            <person name="Herman A."/>
            <person name="Mangelson H."/>
            <person name="Liachko I."/>
            <person name="Sullivan S."/>
            <person name="Sone E.D."/>
            <person name="Koren S."/>
            <person name="Silverstein K.A.T."/>
            <person name="Beckman K.B."/>
            <person name="Gohl D.M."/>
        </authorList>
    </citation>
    <scope>NUCLEOTIDE SEQUENCE</scope>
    <source>
        <strain evidence="5">Duluth1</strain>
        <tissue evidence="5">Whole animal</tissue>
    </source>
</reference>
<dbReference type="SMART" id="SM00220">
    <property type="entry name" value="S_TKc"/>
    <property type="match status" value="1"/>
</dbReference>
<dbReference type="PROSITE" id="PS50011">
    <property type="entry name" value="PROTEIN_KINASE_DOM"/>
    <property type="match status" value="1"/>
</dbReference>
<dbReference type="PROSITE" id="PS00108">
    <property type="entry name" value="PROTEIN_KINASE_ST"/>
    <property type="match status" value="1"/>
</dbReference>
<evidence type="ECO:0000259" key="3">
    <source>
        <dbReference type="PROSITE" id="PS50011"/>
    </source>
</evidence>
<evidence type="ECO:0000259" key="4">
    <source>
        <dbReference type="PROSITE" id="PS50209"/>
    </source>
</evidence>
<dbReference type="OrthoDB" id="6162101at2759"/>
<keyword evidence="1" id="KW-0547">Nucleotide-binding</keyword>
<dbReference type="GO" id="GO:0004672">
    <property type="term" value="F:protein kinase activity"/>
    <property type="evidence" value="ECO:0007669"/>
    <property type="project" value="InterPro"/>
</dbReference>
<sequence>MATGMNGQRLTDDICRSVLSRAHKKIIDVMNADTVLDKLRDIKFLSHEDYNAIRKVVDKSTKNRSLVCKISQSGKRAYCDFKKILKETGQNVIIQELESKEKELGIETAENSAQSVQRIISIVRDSAPERMETDQRVEPPSRTLQPTVQNSLDDLNRSRTVTVVKTIKKDLQDGRLIELDNKTIQYLKEVSSTDDTLVGGFGRVYKSKEPVKGFGIRVVLKEIDMERRTGNQSATQIIGSVTNEKIASRLMHFGIVPVLAYHDDLTHGKYYLLSPYLVNGDLFQAIASDRRSCLENKKNDIRLKWNIRIKIMYHIACAIDFMHSGNEFRGPVLHMDIKSKNIVLDSQFNARLIDFGIARELKEDAETLLVTSTNYGTPGYYSTVPQIVVKKQNDYHNFGVVLLELITGLERSAKVEGIELRKWHVNLIYEKRQVLVWHVDKVVKNVAEIAVKCIESVTANSSITSEEIKKTFKNMCRKHEAVWDAIQADQCEICLVNEEMKVGFDGHDTGSEEQVLCSKRIRICCSCMRNSYINPVQCHTCGETIKPFINANWGAILAAGYDEVAGNILRKDIERFKDMITSKVLPAMCLNPKNVITSTKDMKDKNAYLPIEQAFDELSKRDIETLLFVYSGHHGESGLQVGADVFYPLDKISEKLNKWHEENPKLRKVIVLLDCCCPKKLNLNTSLTLIQFNATSPTTTANLNKTDGSPFLMDVIQALTGRANGKGCKHEECKCSDHLHDKFITLNDLWMYLNEHIKQGHLSGENPYMKADKPNMNAVNVELKDTILAYNYDFEVKFKFTIEWLETEVNVHVLPGEFNDLKPLKLILADKILKHIYDIGPVCSDVLTKFSEIISVEINTGPRTKHVQEIDTIELLLLSWNSKRLLRCLARLLPNVNVDKPVGRCLKDVPDIRNIHLDVLQKCNMTGHQLTRSNLTKYKTTLQKKTKNTEKYNEFIFAVDMIINHAATQLQDTRLDISFFDLPKGYTLVHMNLIETTGNQEGAMQ</sequence>
<dbReference type="InterPro" id="IPR029030">
    <property type="entry name" value="Caspase-like_dom_sf"/>
</dbReference>
<dbReference type="Pfam" id="PF00619">
    <property type="entry name" value="CARD"/>
    <property type="match status" value="1"/>
</dbReference>
<dbReference type="Gene3D" id="1.10.533.10">
    <property type="entry name" value="Death Domain, Fas"/>
    <property type="match status" value="1"/>
</dbReference>
<dbReference type="Pfam" id="PF00069">
    <property type="entry name" value="Pkinase"/>
    <property type="match status" value="1"/>
</dbReference>
<dbReference type="PANTHER" id="PTHR27001:SF931">
    <property type="entry name" value="OS11G0664100 PROTEIN"/>
    <property type="match status" value="1"/>
</dbReference>
<dbReference type="PROSITE" id="PS50209">
    <property type="entry name" value="CARD"/>
    <property type="match status" value="1"/>
</dbReference>
<keyword evidence="2" id="KW-0067">ATP-binding</keyword>
<name>A0A9D4S3P9_DREPO</name>
<dbReference type="PANTHER" id="PTHR27001">
    <property type="entry name" value="OS01G0253100 PROTEIN"/>
    <property type="match status" value="1"/>
</dbReference>
<dbReference type="SUPFAM" id="SSF47986">
    <property type="entry name" value="DEATH domain"/>
    <property type="match status" value="1"/>
</dbReference>
<feature type="domain" description="CARD" evidence="4">
    <location>
        <begin position="11"/>
        <end position="100"/>
    </location>
</feature>
<dbReference type="SUPFAM" id="SSF56112">
    <property type="entry name" value="Protein kinase-like (PK-like)"/>
    <property type="match status" value="1"/>
</dbReference>
<keyword evidence="6" id="KW-1185">Reference proteome</keyword>